<dbReference type="Gene3D" id="3.40.50.1820">
    <property type="entry name" value="alpha/beta hydrolase"/>
    <property type="match status" value="1"/>
</dbReference>
<dbReference type="InterPro" id="IPR003016">
    <property type="entry name" value="2-oxoA_DH_lipoyl-BS"/>
</dbReference>
<evidence type="ECO:0000256" key="2">
    <source>
        <dbReference type="ARBA" id="ARBA00022823"/>
    </source>
</evidence>
<name>A0A967C8X3_9PROT</name>
<dbReference type="PROSITE" id="PS00189">
    <property type="entry name" value="LIPOYL"/>
    <property type="match status" value="1"/>
</dbReference>
<evidence type="ECO:0000313" key="4">
    <source>
        <dbReference type="EMBL" id="NIA68922.1"/>
    </source>
</evidence>
<dbReference type="SUPFAM" id="SSF51230">
    <property type="entry name" value="Single hybrid motif"/>
    <property type="match status" value="1"/>
</dbReference>
<protein>
    <submittedName>
        <fullName evidence="4">Acetoin dehydrogenase dihydrolipoyllysine-residue acetyltransferase subunit</fullName>
    </submittedName>
</protein>
<dbReference type="InterPro" id="IPR000073">
    <property type="entry name" value="AB_hydrolase_1"/>
</dbReference>
<dbReference type="Pfam" id="PF00561">
    <property type="entry name" value="Abhydrolase_1"/>
    <property type="match status" value="1"/>
</dbReference>
<gene>
    <name evidence="4" type="ORF">HBA54_09985</name>
</gene>
<dbReference type="AlphaFoldDB" id="A0A967C8X3"/>
<keyword evidence="5" id="KW-1185">Reference proteome</keyword>
<feature type="domain" description="Lipoyl-binding" evidence="3">
    <location>
        <begin position="6"/>
        <end position="81"/>
    </location>
</feature>
<evidence type="ECO:0000313" key="5">
    <source>
        <dbReference type="Proteomes" id="UP000761264"/>
    </source>
</evidence>
<sequence length="369" mass="38704">MSEAAIQAITMPKWGLAMEEGKVSAWMAEEGAAIAGGEEILEIETTKITNVFESPVAGVLRRRVVVEGETVPVGALIGVAAGAEIPDADIEAFITDFQANFVVEASDAAAAPEAETITVAGRQLSHLRMGPEDGPPVVLVHGFGGDLNGWLFNQPVLAEDHSVYALDLPGHGRAEKNVAGLDVAGLAALLADYMEAVGIGAAHLVGHSLGGAVTLKLAIDQPARVSRLTLLSPAGLGEELNVAYVKGFAGAEGRKEIKSLLQQLFADPQLVSRDMINEVQKYKRLDGVTAALNALADAVFPGGRQGLVMRDQLATLAMPVQAIWGRDDAIVPPAHGEGLPDNVTLHWLERTGHMPHMEAAGDVNRLIAG</sequence>
<dbReference type="EMBL" id="JAAQPH010000006">
    <property type="protein sequence ID" value="NIA68922.1"/>
    <property type="molecule type" value="Genomic_DNA"/>
</dbReference>
<keyword evidence="2" id="KW-0450">Lipoyl</keyword>
<comment type="caution">
    <text evidence="4">The sequence shown here is derived from an EMBL/GenBank/DDBJ whole genome shotgun (WGS) entry which is preliminary data.</text>
</comment>
<dbReference type="PANTHER" id="PTHR46438">
    <property type="entry name" value="ALPHA/BETA-HYDROLASES SUPERFAMILY PROTEIN"/>
    <property type="match status" value="1"/>
</dbReference>
<dbReference type="Gene3D" id="2.40.50.100">
    <property type="match status" value="1"/>
</dbReference>
<reference evidence="4" key="1">
    <citation type="submission" date="2020-03" db="EMBL/GenBank/DDBJ databases">
        <title>Genome of Pelagibius litoralis DSM 21314T.</title>
        <authorList>
            <person name="Wang G."/>
        </authorList>
    </citation>
    <scope>NUCLEOTIDE SEQUENCE</scope>
    <source>
        <strain evidence="4">DSM 21314</strain>
    </source>
</reference>
<dbReference type="NCBIfam" id="NF011457">
    <property type="entry name" value="PRK14875.1"/>
    <property type="match status" value="1"/>
</dbReference>
<dbReference type="RefSeq" id="WP_167223998.1">
    <property type="nucleotide sequence ID" value="NZ_JAAQPH010000006.1"/>
</dbReference>
<organism evidence="4 5">
    <name type="scientific">Pelagibius litoralis</name>
    <dbReference type="NCBI Taxonomy" id="374515"/>
    <lineage>
        <taxon>Bacteria</taxon>
        <taxon>Pseudomonadati</taxon>
        <taxon>Pseudomonadota</taxon>
        <taxon>Alphaproteobacteria</taxon>
        <taxon>Rhodospirillales</taxon>
        <taxon>Rhodovibrionaceae</taxon>
        <taxon>Pelagibius</taxon>
    </lineage>
</organism>
<accession>A0A967C8X3</accession>
<comment type="cofactor">
    <cofactor evidence="1">
        <name>(R)-lipoate</name>
        <dbReference type="ChEBI" id="CHEBI:83088"/>
    </cofactor>
</comment>
<proteinExistence type="predicted"/>
<dbReference type="CDD" id="cd06849">
    <property type="entry name" value="lipoyl_domain"/>
    <property type="match status" value="1"/>
</dbReference>
<dbReference type="InterPro" id="IPR011053">
    <property type="entry name" value="Single_hybrid_motif"/>
</dbReference>
<dbReference type="SUPFAM" id="SSF53474">
    <property type="entry name" value="alpha/beta-Hydrolases"/>
    <property type="match status" value="1"/>
</dbReference>
<dbReference type="Pfam" id="PF00364">
    <property type="entry name" value="Biotin_lipoyl"/>
    <property type="match status" value="1"/>
</dbReference>
<dbReference type="PANTHER" id="PTHR46438:SF11">
    <property type="entry name" value="LIPASE-RELATED"/>
    <property type="match status" value="1"/>
</dbReference>
<evidence type="ECO:0000256" key="1">
    <source>
        <dbReference type="ARBA" id="ARBA00001938"/>
    </source>
</evidence>
<dbReference type="Proteomes" id="UP000761264">
    <property type="component" value="Unassembled WGS sequence"/>
</dbReference>
<evidence type="ECO:0000259" key="3">
    <source>
        <dbReference type="PROSITE" id="PS50968"/>
    </source>
</evidence>
<dbReference type="InterPro" id="IPR000089">
    <property type="entry name" value="Biotin_lipoyl"/>
</dbReference>
<dbReference type="InterPro" id="IPR029058">
    <property type="entry name" value="AB_hydrolase_fold"/>
</dbReference>
<dbReference type="PRINTS" id="PR00111">
    <property type="entry name" value="ABHYDROLASE"/>
</dbReference>
<dbReference type="PROSITE" id="PS50968">
    <property type="entry name" value="BIOTINYL_LIPOYL"/>
    <property type="match status" value="1"/>
</dbReference>